<dbReference type="PANTHER" id="PTHR43265:SF1">
    <property type="entry name" value="ESTERASE ESTD"/>
    <property type="match status" value="1"/>
</dbReference>
<keyword evidence="3" id="KW-0378">Hydrolase</keyword>
<evidence type="ECO:0000313" key="3">
    <source>
        <dbReference type="EMBL" id="KZE76598.1"/>
    </source>
</evidence>
<dbReference type="InterPro" id="IPR029058">
    <property type="entry name" value="AB_hydrolase_fold"/>
</dbReference>
<dbReference type="InterPro" id="IPR022742">
    <property type="entry name" value="Hydrolase_4"/>
</dbReference>
<organism evidence="3 4">
    <name type="scientific">Myroides marinus</name>
    <dbReference type="NCBI Taxonomy" id="703342"/>
    <lineage>
        <taxon>Bacteria</taxon>
        <taxon>Pseudomonadati</taxon>
        <taxon>Bacteroidota</taxon>
        <taxon>Flavobacteriia</taxon>
        <taxon>Flavobacteriales</taxon>
        <taxon>Flavobacteriaceae</taxon>
        <taxon>Myroides</taxon>
    </lineage>
</organism>
<evidence type="ECO:0000259" key="2">
    <source>
        <dbReference type="Pfam" id="PF12146"/>
    </source>
</evidence>
<dbReference type="Gene3D" id="3.40.50.1820">
    <property type="entry name" value="alpha/beta hydrolase"/>
    <property type="match status" value="1"/>
</dbReference>
<protein>
    <submittedName>
        <fullName evidence="3">Alpha/beta hydrolase</fullName>
    </submittedName>
</protein>
<dbReference type="EMBL" id="LQNU01000076">
    <property type="protein sequence ID" value="KZE76598.1"/>
    <property type="molecule type" value="Genomic_DNA"/>
</dbReference>
<dbReference type="InterPro" id="IPR053145">
    <property type="entry name" value="AB_hydrolase_Est10"/>
</dbReference>
<keyword evidence="1" id="KW-0732">Signal</keyword>
<reference evidence="3 4" key="1">
    <citation type="submission" date="2016-01" db="EMBL/GenBank/DDBJ databases">
        <title>Whole genome sequencing of Myroides marinus L41.</title>
        <authorList>
            <person name="Hong K.W."/>
        </authorList>
    </citation>
    <scope>NUCLEOTIDE SEQUENCE [LARGE SCALE GENOMIC DNA]</scope>
    <source>
        <strain evidence="3 4">L41</strain>
    </source>
</reference>
<feature type="domain" description="Serine aminopeptidase S33" evidence="2">
    <location>
        <begin position="65"/>
        <end position="193"/>
    </location>
</feature>
<dbReference type="Pfam" id="PF12146">
    <property type="entry name" value="Hydrolase_4"/>
    <property type="match status" value="1"/>
</dbReference>
<evidence type="ECO:0000313" key="4">
    <source>
        <dbReference type="Proteomes" id="UP000076630"/>
    </source>
</evidence>
<dbReference type="AlphaFoldDB" id="A0A163WNL0"/>
<gene>
    <name evidence="3" type="ORF">AV926_15770</name>
</gene>
<dbReference type="OrthoDB" id="9809549at2"/>
<evidence type="ECO:0000256" key="1">
    <source>
        <dbReference type="SAM" id="SignalP"/>
    </source>
</evidence>
<dbReference type="GO" id="GO:0052689">
    <property type="term" value="F:carboxylic ester hydrolase activity"/>
    <property type="evidence" value="ECO:0007669"/>
    <property type="project" value="TreeGrafter"/>
</dbReference>
<dbReference type="RefSeq" id="WP_038986011.1">
    <property type="nucleotide sequence ID" value="NZ_JWJO01000019.1"/>
</dbReference>
<accession>A0A163WNL0</accession>
<feature type="chain" id="PRO_5007847173" evidence="1">
    <location>
        <begin position="20"/>
        <end position="303"/>
    </location>
</feature>
<dbReference type="PANTHER" id="PTHR43265">
    <property type="entry name" value="ESTERASE ESTD"/>
    <property type="match status" value="1"/>
</dbReference>
<name>A0A163WNL0_9FLAO</name>
<comment type="caution">
    <text evidence="3">The sequence shown here is derived from an EMBL/GenBank/DDBJ whole genome shotgun (WGS) entry which is preliminary data.</text>
</comment>
<dbReference type="Proteomes" id="UP000076630">
    <property type="component" value="Unassembled WGS sequence"/>
</dbReference>
<proteinExistence type="predicted"/>
<keyword evidence="4" id="KW-1185">Reference proteome</keyword>
<dbReference type="SUPFAM" id="SSF53474">
    <property type="entry name" value="alpha/beta-Hydrolases"/>
    <property type="match status" value="1"/>
</dbReference>
<sequence>MKKLIYTLVLALTTSLGFSQTTIQIDSEIDGDLYLANKDSKQLAIIIAGSGPTNKNGNNPAGVKANSYKYLAEGLKENGINTFTYNKRMFAQMKNQTAKEEDGRFEDNVKDLNLVIDYFKKEYPSIILIGHSEGALVATLASQNNTAVSKLVSLQGPGESIDKTLYKQLTAQAPFFAKSVEDIHNKLRNGEQVTDVPPMLMSLYRPSVQPYLISWIKYDPTVEIQKVKQPILILQGDKDLQVKTDQGDNLKKAMPTATLVTLKGMNHVLKTVVKDDENLALYSKPDVPLHTELVPTIVNFIKK</sequence>
<feature type="signal peptide" evidence="1">
    <location>
        <begin position="1"/>
        <end position="19"/>
    </location>
</feature>